<dbReference type="EMBL" id="JMSN01000003">
    <property type="protein sequence ID" value="KDN53273.1"/>
    <property type="molecule type" value="Genomic_DNA"/>
</dbReference>
<dbReference type="AlphaFoldDB" id="A0A066WL21"/>
<evidence type="ECO:0000259" key="5">
    <source>
        <dbReference type="Pfam" id="PF07992"/>
    </source>
</evidence>
<dbReference type="HOGENOM" id="CLU_019845_0_1_1"/>
<evidence type="ECO:0000313" key="6">
    <source>
        <dbReference type="EMBL" id="KDN53273.1"/>
    </source>
</evidence>
<dbReference type="PANTHER" id="PTHR43735:SF3">
    <property type="entry name" value="FERROPTOSIS SUPPRESSOR PROTEIN 1"/>
    <property type="match status" value="1"/>
</dbReference>
<evidence type="ECO:0000256" key="3">
    <source>
        <dbReference type="ARBA" id="ARBA00022827"/>
    </source>
</evidence>
<comment type="caution">
    <text evidence="6">The sequence shown here is derived from an EMBL/GenBank/DDBJ whole genome shotgun (WGS) entry which is preliminary data.</text>
</comment>
<accession>A0A066WL21</accession>
<evidence type="ECO:0000256" key="2">
    <source>
        <dbReference type="ARBA" id="ARBA00022630"/>
    </source>
</evidence>
<keyword evidence="4" id="KW-0560">Oxidoreductase</keyword>
<dbReference type="RefSeq" id="XP_013246112.1">
    <property type="nucleotide sequence ID" value="XM_013390658.1"/>
</dbReference>
<evidence type="ECO:0000256" key="4">
    <source>
        <dbReference type="ARBA" id="ARBA00023002"/>
    </source>
</evidence>
<comment type="similarity">
    <text evidence="1">Belongs to the FAD-dependent oxidoreductase family.</text>
</comment>
<dbReference type="Proteomes" id="UP000027361">
    <property type="component" value="Unassembled WGS sequence"/>
</dbReference>
<proteinExistence type="inferred from homology"/>
<dbReference type="PRINTS" id="PR00368">
    <property type="entry name" value="FADPNR"/>
</dbReference>
<protein>
    <submittedName>
        <fullName evidence="6">FAD/NAD(P)-binding domain-containing protein</fullName>
    </submittedName>
</protein>
<dbReference type="SUPFAM" id="SSF51905">
    <property type="entry name" value="FAD/NAD(P)-binding domain"/>
    <property type="match status" value="2"/>
</dbReference>
<dbReference type="PANTHER" id="PTHR43735">
    <property type="entry name" value="APOPTOSIS-INDUCING FACTOR 1"/>
    <property type="match status" value="1"/>
</dbReference>
<dbReference type="GO" id="GO:0050660">
    <property type="term" value="F:flavin adenine dinucleotide binding"/>
    <property type="evidence" value="ECO:0007669"/>
    <property type="project" value="TreeGrafter"/>
</dbReference>
<dbReference type="Pfam" id="PF07992">
    <property type="entry name" value="Pyr_redox_2"/>
    <property type="match status" value="1"/>
</dbReference>
<reference evidence="6 7" key="1">
    <citation type="submission" date="2014-05" db="EMBL/GenBank/DDBJ databases">
        <title>Draft genome sequence of a rare smut relative, Tilletiaria anomala UBC 951.</title>
        <authorList>
            <consortium name="DOE Joint Genome Institute"/>
            <person name="Toome M."/>
            <person name="Kuo A."/>
            <person name="Henrissat B."/>
            <person name="Lipzen A."/>
            <person name="Tritt A."/>
            <person name="Yoshinaga Y."/>
            <person name="Zane M."/>
            <person name="Barry K."/>
            <person name="Grigoriev I.V."/>
            <person name="Spatafora J.W."/>
            <person name="Aimea M.C."/>
        </authorList>
    </citation>
    <scope>NUCLEOTIDE SEQUENCE [LARGE SCALE GENOMIC DNA]</scope>
    <source>
        <strain evidence="6 7">UBC 951</strain>
    </source>
</reference>
<name>A0A066WL21_TILAU</name>
<dbReference type="Gene3D" id="3.50.50.100">
    <property type="match status" value="1"/>
</dbReference>
<dbReference type="STRING" id="1037660.A0A066WL21"/>
<dbReference type="GeneID" id="25263531"/>
<evidence type="ECO:0000256" key="1">
    <source>
        <dbReference type="ARBA" id="ARBA00006442"/>
    </source>
</evidence>
<keyword evidence="7" id="KW-1185">Reference proteome</keyword>
<gene>
    <name evidence="6" type="ORF">K437DRAFT_253292</name>
</gene>
<sequence>MSGLKNVVIIGAASGGATVARALAKSLPETHRIVLIDANEAAFWQVAGLRASVQPGFEDKLFADLATFWKPGSRHIVKPKTKVTELGEDFVVTDAGEKISFDYAVLAMGAKYQTPGRQASHSKAESIASLKQMQAQIAAARHILVVGGGPVGVEFIGEVISQYSGKDKKKITLVHNGKQLIGSKYSASLHSKLSAQLQKAGVHVLLEESIPSEQLPSSTGSLEAARTFTTAKGTSVGDVDFALLSFSGKPNSQLVSAFDASAVDPATQWVRVDEQSLHVLSDDAGKMQRYFALGDVSDAPGGKLVAQINNQGPVIAANIAALVRSSSSKAATAGIKLNAYKPLPTFIAVPLGPAGGAIQTPIATLGEWTVSLIKGKGLFLSNFQSLYKSQ</sequence>
<feature type="domain" description="FAD/NAD(P)-binding" evidence="5">
    <location>
        <begin position="6"/>
        <end position="297"/>
    </location>
</feature>
<dbReference type="InterPro" id="IPR023753">
    <property type="entry name" value="FAD/NAD-binding_dom"/>
</dbReference>
<dbReference type="OMA" id="PIPFKQS"/>
<dbReference type="GO" id="GO:0004174">
    <property type="term" value="F:electron-transferring-flavoprotein dehydrogenase activity"/>
    <property type="evidence" value="ECO:0007669"/>
    <property type="project" value="TreeGrafter"/>
</dbReference>
<dbReference type="InParanoid" id="A0A066WL21"/>
<organism evidence="6 7">
    <name type="scientific">Tilletiaria anomala (strain ATCC 24038 / CBS 436.72 / UBC 951)</name>
    <dbReference type="NCBI Taxonomy" id="1037660"/>
    <lineage>
        <taxon>Eukaryota</taxon>
        <taxon>Fungi</taxon>
        <taxon>Dikarya</taxon>
        <taxon>Basidiomycota</taxon>
        <taxon>Ustilaginomycotina</taxon>
        <taxon>Exobasidiomycetes</taxon>
        <taxon>Georgefischeriales</taxon>
        <taxon>Tilletiariaceae</taxon>
        <taxon>Tilletiaria</taxon>
    </lineage>
</organism>
<keyword evidence="3" id="KW-0274">FAD</keyword>
<dbReference type="GO" id="GO:0005737">
    <property type="term" value="C:cytoplasm"/>
    <property type="evidence" value="ECO:0007669"/>
    <property type="project" value="TreeGrafter"/>
</dbReference>
<keyword evidence="2" id="KW-0285">Flavoprotein</keyword>
<dbReference type="InterPro" id="IPR036188">
    <property type="entry name" value="FAD/NAD-bd_sf"/>
</dbReference>
<evidence type="ECO:0000313" key="7">
    <source>
        <dbReference type="Proteomes" id="UP000027361"/>
    </source>
</evidence>
<dbReference type="OrthoDB" id="202203at2759"/>